<comment type="subcellular location">
    <subcellularLocation>
        <location evidence="1">Cell membrane</location>
        <topology evidence="1">Multi-pass membrane protein</topology>
    </subcellularLocation>
</comment>
<feature type="transmembrane region" description="Helical" evidence="7">
    <location>
        <begin position="396"/>
        <end position="419"/>
    </location>
</feature>
<evidence type="ECO:0000313" key="8">
    <source>
        <dbReference type="EMBL" id="ABC24140.1"/>
    </source>
</evidence>
<feature type="transmembrane region" description="Helical" evidence="7">
    <location>
        <begin position="364"/>
        <end position="384"/>
    </location>
</feature>
<dbReference type="PATRIC" id="fig|269796.9.peg.3460"/>
<feature type="transmembrane region" description="Helical" evidence="7">
    <location>
        <begin position="195"/>
        <end position="213"/>
    </location>
</feature>
<feature type="transmembrane region" description="Helical" evidence="7">
    <location>
        <begin position="273"/>
        <end position="293"/>
    </location>
</feature>
<evidence type="ECO:0000256" key="6">
    <source>
        <dbReference type="ARBA" id="ARBA00023136"/>
    </source>
</evidence>
<proteinExistence type="inferred from homology"/>
<evidence type="ECO:0000313" key="9">
    <source>
        <dbReference type="Proteomes" id="UP000001929"/>
    </source>
</evidence>
<name>Q2RP05_RHORT</name>
<evidence type="ECO:0000256" key="5">
    <source>
        <dbReference type="ARBA" id="ARBA00022989"/>
    </source>
</evidence>
<keyword evidence="4 7" id="KW-0812">Transmembrane</keyword>
<dbReference type="KEGG" id="rru:Rru_A3346"/>
<sequence length="472" mass="51422">MLDRIFTVAMGFASVTILARLLTPAEVGVFGVAYSVVGLSQTLRDFGTSSYLIQEKELTPQRIRSAFGVTLLTGWTLGGTIFLLADTIAAFYGQPELATVLRIICLTLVLWPFGSPILSLLRRDMRFKTLTFIGMATALAQPTVAVILVYLGYSYYGLAWAVVAEVAVSVLLTTILRPKETWMWPSLREWRRVGVFGLSMAGISLIGSLNTYASDLVLGRTLGFVNSGFYSRATGLISLFRDRIWGGGHAVLMSEFARLHREDGDVKGSFLRASVMVTGIFWPLFALLALMALPVVRILFGLNWDDSVPLVRLLAGAAMISVPWFPGGTLLLATGHVNLQLRLSVVMVAVQIPALILLSHLGLIWVPLVSVLTGLVMAGMLGIYTRRILGLAALDVWFATLRSVPATLGICVVPLLVLVFCHPEPRLGEPWLWVAGFGAILGAVIGYYTVSHPMAGEIDALLRKLRRRSFIG</sequence>
<evidence type="ECO:0000256" key="7">
    <source>
        <dbReference type="SAM" id="Phobius"/>
    </source>
</evidence>
<dbReference type="InterPro" id="IPR050833">
    <property type="entry name" value="Poly_Biosynth_Transport"/>
</dbReference>
<keyword evidence="5 7" id="KW-1133">Transmembrane helix</keyword>
<feature type="transmembrane region" description="Helical" evidence="7">
    <location>
        <begin position="431"/>
        <end position="450"/>
    </location>
</feature>
<dbReference type="GO" id="GO:0005886">
    <property type="term" value="C:plasma membrane"/>
    <property type="evidence" value="ECO:0007669"/>
    <property type="project" value="UniProtKB-SubCell"/>
</dbReference>
<dbReference type="HOGENOM" id="CLU_026911_4_0_5"/>
<dbReference type="EMBL" id="CP000230">
    <property type="protein sequence ID" value="ABC24140.1"/>
    <property type="molecule type" value="Genomic_DNA"/>
</dbReference>
<keyword evidence="9" id="KW-1185">Reference proteome</keyword>
<feature type="transmembrane region" description="Helical" evidence="7">
    <location>
        <begin position="157"/>
        <end position="175"/>
    </location>
</feature>
<feature type="transmembrane region" description="Helical" evidence="7">
    <location>
        <begin position="313"/>
        <end position="332"/>
    </location>
</feature>
<dbReference type="CDD" id="cd13127">
    <property type="entry name" value="MATE_tuaB_like"/>
    <property type="match status" value="1"/>
</dbReference>
<protein>
    <submittedName>
        <fullName evidence="8">Polysaccharide biosynthesis protein</fullName>
    </submittedName>
</protein>
<evidence type="ECO:0000256" key="2">
    <source>
        <dbReference type="ARBA" id="ARBA00007430"/>
    </source>
</evidence>
<dbReference type="AlphaFoldDB" id="Q2RP05"/>
<dbReference type="eggNOG" id="COG2244">
    <property type="taxonomic scope" value="Bacteria"/>
</dbReference>
<evidence type="ECO:0000256" key="4">
    <source>
        <dbReference type="ARBA" id="ARBA00022692"/>
    </source>
</evidence>
<dbReference type="EnsemblBacteria" id="ABC24140">
    <property type="protein sequence ID" value="ABC24140"/>
    <property type="gene ID" value="Rru_A3346"/>
</dbReference>
<dbReference type="PANTHER" id="PTHR30250">
    <property type="entry name" value="PST FAMILY PREDICTED COLANIC ACID TRANSPORTER"/>
    <property type="match status" value="1"/>
</dbReference>
<dbReference type="STRING" id="269796.Rru_A3346"/>
<gene>
    <name evidence="8" type="ordered locus">Rru_A3346</name>
</gene>
<feature type="transmembrane region" description="Helical" evidence="7">
    <location>
        <begin position="99"/>
        <end position="118"/>
    </location>
</feature>
<reference evidence="8 9" key="1">
    <citation type="journal article" date="2011" name="Stand. Genomic Sci.">
        <title>Complete genome sequence of Rhodospirillum rubrum type strain (S1).</title>
        <authorList>
            <person name="Munk A.C."/>
            <person name="Copeland A."/>
            <person name="Lucas S."/>
            <person name="Lapidus A."/>
            <person name="Del Rio T.G."/>
            <person name="Barry K."/>
            <person name="Detter J.C."/>
            <person name="Hammon N."/>
            <person name="Israni S."/>
            <person name="Pitluck S."/>
            <person name="Brettin T."/>
            <person name="Bruce D."/>
            <person name="Han C."/>
            <person name="Tapia R."/>
            <person name="Gilna P."/>
            <person name="Schmutz J."/>
            <person name="Larimer F."/>
            <person name="Land M."/>
            <person name="Kyrpides N.C."/>
            <person name="Mavromatis K."/>
            <person name="Richardson P."/>
            <person name="Rohde M."/>
            <person name="Goker M."/>
            <person name="Klenk H.P."/>
            <person name="Zhang Y."/>
            <person name="Roberts G.P."/>
            <person name="Reslewic S."/>
            <person name="Schwartz D.C."/>
        </authorList>
    </citation>
    <scope>NUCLEOTIDE SEQUENCE [LARGE SCALE GENOMIC DNA]</scope>
    <source>
        <strain evidence="9">ATCC 11170 / ATH 1.1.1 / DSM 467 / LMG 4362 / NCIMB 8255 / S1</strain>
    </source>
</reference>
<feature type="transmembrane region" description="Helical" evidence="7">
    <location>
        <begin position="66"/>
        <end position="93"/>
    </location>
</feature>
<keyword evidence="6 7" id="KW-0472">Membrane</keyword>
<evidence type="ECO:0000256" key="3">
    <source>
        <dbReference type="ARBA" id="ARBA00022475"/>
    </source>
</evidence>
<organism evidence="8 9">
    <name type="scientific">Rhodospirillum rubrum (strain ATCC 11170 / ATH 1.1.1 / DSM 467 / LMG 4362 / NCIMB 8255 / S1)</name>
    <dbReference type="NCBI Taxonomy" id="269796"/>
    <lineage>
        <taxon>Bacteria</taxon>
        <taxon>Pseudomonadati</taxon>
        <taxon>Pseudomonadota</taxon>
        <taxon>Alphaproteobacteria</taxon>
        <taxon>Rhodospirillales</taxon>
        <taxon>Rhodospirillaceae</taxon>
        <taxon>Rhodospirillum</taxon>
    </lineage>
</organism>
<dbReference type="PhylomeDB" id="Q2RP05"/>
<feature type="transmembrane region" description="Helical" evidence="7">
    <location>
        <begin position="130"/>
        <end position="151"/>
    </location>
</feature>
<dbReference type="Pfam" id="PF13440">
    <property type="entry name" value="Polysacc_synt_3"/>
    <property type="match status" value="1"/>
</dbReference>
<dbReference type="PANTHER" id="PTHR30250:SF10">
    <property type="entry name" value="LIPOPOLYSACCHARIDE BIOSYNTHESIS PROTEIN WZXC"/>
    <property type="match status" value="1"/>
</dbReference>
<keyword evidence="3" id="KW-1003">Cell membrane</keyword>
<evidence type="ECO:0000256" key="1">
    <source>
        <dbReference type="ARBA" id="ARBA00004651"/>
    </source>
</evidence>
<dbReference type="Proteomes" id="UP000001929">
    <property type="component" value="Chromosome"/>
</dbReference>
<comment type="similarity">
    <text evidence="2">Belongs to the polysaccharide synthase family.</text>
</comment>
<accession>Q2RP05</accession>